<keyword evidence="2" id="KW-1133">Transmembrane helix</keyword>
<organism evidence="3 4">
    <name type="scientific">Thermasporomyces composti</name>
    <dbReference type="NCBI Taxonomy" id="696763"/>
    <lineage>
        <taxon>Bacteria</taxon>
        <taxon>Bacillati</taxon>
        <taxon>Actinomycetota</taxon>
        <taxon>Actinomycetes</taxon>
        <taxon>Propionibacteriales</taxon>
        <taxon>Nocardioidaceae</taxon>
        <taxon>Thermasporomyces</taxon>
    </lineage>
</organism>
<sequence length="252" mass="26327">MSSPEKRPGDDDRHDEEPVTSQPAADQTGPGKDDETRSSENASTEAHGRDTDDPGSIRLAPIPPEGTAAPADASRVFGQPPPSSPYARMLAGKARGDRAGTPGADLGPGADAGSSPGSEPRTTLSEEEARRLRNRGRYALALGLAGLLAAFIAFPLGPILGVAAIVLGVLARRAARDAWTTVPGAKAGIVLGIVATALSTIVIVTMVVFWDEAMEYQECISGANTQTAREACYERLMERLTERLAPAGTMPR</sequence>
<feature type="region of interest" description="Disordered" evidence="1">
    <location>
        <begin position="1"/>
        <end position="128"/>
    </location>
</feature>
<feature type="transmembrane region" description="Helical" evidence="2">
    <location>
        <begin position="187"/>
        <end position="210"/>
    </location>
</feature>
<dbReference type="OrthoDB" id="3474462at2"/>
<feature type="transmembrane region" description="Helical" evidence="2">
    <location>
        <begin position="138"/>
        <end position="167"/>
    </location>
</feature>
<reference evidence="3 4" key="1">
    <citation type="submission" date="2018-08" db="EMBL/GenBank/DDBJ databases">
        <title>Sequencing the genomes of 1000 actinobacteria strains.</title>
        <authorList>
            <person name="Klenk H.-P."/>
        </authorList>
    </citation>
    <scope>NUCLEOTIDE SEQUENCE [LARGE SCALE GENOMIC DNA]</scope>
    <source>
        <strain evidence="3 4">DSM 22891</strain>
    </source>
</reference>
<dbReference type="Proteomes" id="UP000256485">
    <property type="component" value="Unassembled WGS sequence"/>
</dbReference>
<evidence type="ECO:0008006" key="5">
    <source>
        <dbReference type="Google" id="ProtNLM"/>
    </source>
</evidence>
<keyword evidence="2" id="KW-0472">Membrane</keyword>
<evidence type="ECO:0000256" key="2">
    <source>
        <dbReference type="SAM" id="Phobius"/>
    </source>
</evidence>
<feature type="compositionally biased region" description="Basic and acidic residues" evidence="1">
    <location>
        <begin position="1"/>
        <end position="17"/>
    </location>
</feature>
<evidence type="ECO:0000313" key="4">
    <source>
        <dbReference type="Proteomes" id="UP000256485"/>
    </source>
</evidence>
<dbReference type="RefSeq" id="WP_115850882.1">
    <property type="nucleotide sequence ID" value="NZ_QTUC01000001.1"/>
</dbReference>
<keyword evidence="4" id="KW-1185">Reference proteome</keyword>
<protein>
    <recommendedName>
        <fullName evidence="5">DUF4190 domain-containing protein</fullName>
    </recommendedName>
</protein>
<name>A0A3D9V801_THECX</name>
<comment type="caution">
    <text evidence="3">The sequence shown here is derived from an EMBL/GenBank/DDBJ whole genome shotgun (WGS) entry which is preliminary data.</text>
</comment>
<feature type="compositionally biased region" description="Low complexity" evidence="1">
    <location>
        <begin position="99"/>
        <end position="118"/>
    </location>
</feature>
<dbReference type="AlphaFoldDB" id="A0A3D9V801"/>
<keyword evidence="2" id="KW-0812">Transmembrane</keyword>
<evidence type="ECO:0000313" key="3">
    <source>
        <dbReference type="EMBL" id="REF37416.1"/>
    </source>
</evidence>
<dbReference type="EMBL" id="QTUC01000001">
    <property type="protein sequence ID" value="REF37416.1"/>
    <property type="molecule type" value="Genomic_DNA"/>
</dbReference>
<gene>
    <name evidence="3" type="ORF">DFJ64_2860</name>
</gene>
<accession>A0A3D9V801</accession>
<evidence type="ECO:0000256" key="1">
    <source>
        <dbReference type="SAM" id="MobiDB-lite"/>
    </source>
</evidence>
<proteinExistence type="predicted"/>